<dbReference type="InterPro" id="IPR013103">
    <property type="entry name" value="RVT_2"/>
</dbReference>
<dbReference type="Pfam" id="PF07727">
    <property type="entry name" value="RVT_2"/>
    <property type="match status" value="1"/>
</dbReference>
<evidence type="ECO:0000313" key="3">
    <source>
        <dbReference type="Proteomes" id="UP001157006"/>
    </source>
</evidence>
<keyword evidence="3" id="KW-1185">Reference proteome</keyword>
<reference evidence="2 3" key="1">
    <citation type="submission" date="2023-01" db="EMBL/GenBank/DDBJ databases">
        <authorList>
            <person name="Kreplak J."/>
        </authorList>
    </citation>
    <scope>NUCLEOTIDE SEQUENCE [LARGE SCALE GENOMIC DNA]</scope>
</reference>
<name>A0AAV0ZTP7_VICFA</name>
<dbReference type="Proteomes" id="UP001157006">
    <property type="component" value="Chromosome 2"/>
</dbReference>
<feature type="domain" description="Reverse transcriptase Ty1/copia-type" evidence="1">
    <location>
        <begin position="5"/>
        <end position="83"/>
    </location>
</feature>
<dbReference type="EMBL" id="OX451737">
    <property type="protein sequence ID" value="CAI8600309.1"/>
    <property type="molecule type" value="Genomic_DNA"/>
</dbReference>
<dbReference type="AlphaFoldDB" id="A0AAV0ZTP7"/>
<proteinExistence type="predicted"/>
<accession>A0AAV0ZTP7</accession>
<organism evidence="2 3">
    <name type="scientific">Vicia faba</name>
    <name type="common">Broad bean</name>
    <name type="synonym">Faba vulgaris</name>
    <dbReference type="NCBI Taxonomy" id="3906"/>
    <lineage>
        <taxon>Eukaryota</taxon>
        <taxon>Viridiplantae</taxon>
        <taxon>Streptophyta</taxon>
        <taxon>Embryophyta</taxon>
        <taxon>Tracheophyta</taxon>
        <taxon>Spermatophyta</taxon>
        <taxon>Magnoliopsida</taxon>
        <taxon>eudicotyledons</taxon>
        <taxon>Gunneridae</taxon>
        <taxon>Pentapetalae</taxon>
        <taxon>rosids</taxon>
        <taxon>fabids</taxon>
        <taxon>Fabales</taxon>
        <taxon>Fabaceae</taxon>
        <taxon>Papilionoideae</taxon>
        <taxon>50 kb inversion clade</taxon>
        <taxon>NPAAA clade</taxon>
        <taxon>Hologalegina</taxon>
        <taxon>IRL clade</taxon>
        <taxon>Fabeae</taxon>
        <taxon>Vicia</taxon>
    </lineage>
</organism>
<protein>
    <recommendedName>
        <fullName evidence="1">Reverse transcriptase Ty1/copia-type domain-containing protein</fullName>
    </recommendedName>
</protein>
<gene>
    <name evidence="2" type="ORF">VFH_II216440</name>
</gene>
<dbReference type="InterPro" id="IPR043502">
    <property type="entry name" value="DNA/RNA_pol_sf"/>
</dbReference>
<evidence type="ECO:0000313" key="2">
    <source>
        <dbReference type="EMBL" id="CAI8600309.1"/>
    </source>
</evidence>
<evidence type="ECO:0000259" key="1">
    <source>
        <dbReference type="Pfam" id="PF07727"/>
    </source>
</evidence>
<dbReference type="SUPFAM" id="SSF56672">
    <property type="entry name" value="DNA/RNA polymerases"/>
    <property type="match status" value="1"/>
</dbReference>
<sequence length="119" mass="13530">MYALVYVDDILQTSSSSKFVHDLIQKLHDKFTLKHLGKSAYFLGIEVLYQPNGSLLLNQSKHVHDLLIKAHMPTTKGVHTPMLRTCKLNRDGTGIFKYPSLYRSIVGSLQYVTLTRPNI</sequence>